<dbReference type="Pfam" id="PF09937">
    <property type="entry name" value="DUF2169"/>
    <property type="match status" value="1"/>
</dbReference>
<protein>
    <recommendedName>
        <fullName evidence="1">DUF2169 domain-containing protein</fullName>
    </recommendedName>
</protein>
<sequence length="364" mass="39025">MGPIENLSPYGFAFLPNVDRDGEEIVVVAAAAHFALPPAGRRHLGPLAPCEDQAPPHFDDVYWGDPTTTSLRYEGQSAYTRPGTDIYLNGSAHAPGGRAVAEVAVELAVGSCRARARVFGDRVWVNTAGALRVSPPVPFVRMPLVWERAFGGGSVDAGEHGYEPRNPIGVGVYASARAASDAPLPNIEHPAALISELWSRPPPVGFGPIGRHWRPRVAFAGTYDESWVRNRAPLWPDDFDERFFLAAAPGLSAIPHLRGGEPVIMSGVDPGGGLGFRLPTVRLSCKSVFKRRVERVGMRLDAVILEPDEGSLTLILRATVALGRGGDHNYTVVRALEDWEAMPEIAPVHGALDQGQGARGGAYT</sequence>
<evidence type="ECO:0000313" key="2">
    <source>
        <dbReference type="EMBL" id="PRP97429.1"/>
    </source>
</evidence>
<keyword evidence="3" id="KW-1185">Reference proteome</keyword>
<proteinExistence type="predicted"/>
<evidence type="ECO:0000259" key="1">
    <source>
        <dbReference type="Pfam" id="PF09937"/>
    </source>
</evidence>
<name>A0A2S9XX35_9BACT</name>
<evidence type="ECO:0000313" key="3">
    <source>
        <dbReference type="Proteomes" id="UP000237968"/>
    </source>
</evidence>
<accession>A0A2S9XX35</accession>
<comment type="caution">
    <text evidence="2">The sequence shown here is derived from an EMBL/GenBank/DDBJ whole genome shotgun (WGS) entry which is preliminary data.</text>
</comment>
<dbReference type="EMBL" id="PVNK01000158">
    <property type="protein sequence ID" value="PRP97429.1"/>
    <property type="molecule type" value="Genomic_DNA"/>
</dbReference>
<dbReference type="OrthoDB" id="233093at2"/>
<feature type="domain" description="DUF2169" evidence="1">
    <location>
        <begin position="21"/>
        <end position="317"/>
    </location>
</feature>
<organism evidence="2 3">
    <name type="scientific">Enhygromyxa salina</name>
    <dbReference type="NCBI Taxonomy" id="215803"/>
    <lineage>
        <taxon>Bacteria</taxon>
        <taxon>Pseudomonadati</taxon>
        <taxon>Myxococcota</taxon>
        <taxon>Polyangia</taxon>
        <taxon>Nannocystales</taxon>
        <taxon>Nannocystaceae</taxon>
        <taxon>Enhygromyxa</taxon>
    </lineage>
</organism>
<gene>
    <name evidence="2" type="ORF">ENSA5_34210</name>
</gene>
<reference evidence="2 3" key="1">
    <citation type="submission" date="2018-03" db="EMBL/GenBank/DDBJ databases">
        <title>Draft Genome Sequences of the Obligatory Marine Myxobacteria Enhygromyxa salina SWB005.</title>
        <authorList>
            <person name="Poehlein A."/>
            <person name="Moghaddam J.A."/>
            <person name="Harms H."/>
            <person name="Alanjari M."/>
            <person name="Koenig G.M."/>
            <person name="Daniel R."/>
            <person name="Schaeberle T.F."/>
        </authorList>
    </citation>
    <scope>NUCLEOTIDE SEQUENCE [LARGE SCALE GENOMIC DNA]</scope>
    <source>
        <strain evidence="2 3">SWB005</strain>
    </source>
</reference>
<dbReference type="Proteomes" id="UP000237968">
    <property type="component" value="Unassembled WGS sequence"/>
</dbReference>
<dbReference type="RefSeq" id="WP_106392772.1">
    <property type="nucleotide sequence ID" value="NZ_PVNK01000158.1"/>
</dbReference>
<dbReference type="AlphaFoldDB" id="A0A2S9XX35"/>
<dbReference type="InterPro" id="IPR018683">
    <property type="entry name" value="DUF2169"/>
</dbReference>